<keyword evidence="2" id="KW-0732">Signal</keyword>
<protein>
    <submittedName>
        <fullName evidence="4">DUF4232 domain-containing protein</fullName>
    </submittedName>
</protein>
<dbReference type="PROSITE" id="PS51257">
    <property type="entry name" value="PROKAR_LIPOPROTEIN"/>
    <property type="match status" value="1"/>
</dbReference>
<comment type="caution">
    <text evidence="4">The sequence shown here is derived from an EMBL/GenBank/DDBJ whole genome shotgun (WGS) entry which is preliminary data.</text>
</comment>
<evidence type="ECO:0000313" key="4">
    <source>
        <dbReference type="EMBL" id="MDU8997597.1"/>
    </source>
</evidence>
<organism evidence="4 5">
    <name type="scientific">Streptomyces mirabilis</name>
    <dbReference type="NCBI Taxonomy" id="68239"/>
    <lineage>
        <taxon>Bacteria</taxon>
        <taxon>Bacillati</taxon>
        <taxon>Actinomycetota</taxon>
        <taxon>Actinomycetes</taxon>
        <taxon>Kitasatosporales</taxon>
        <taxon>Streptomycetaceae</taxon>
        <taxon>Streptomyces</taxon>
    </lineage>
</organism>
<dbReference type="Pfam" id="PF14016">
    <property type="entry name" value="DUF4232"/>
    <property type="match status" value="1"/>
</dbReference>
<sequence>MYVIGIRRVATAMVTASAATLLMTACQPGGTPAGAGSSPSGAPVKPAASTSTSGSASPSTPSTPSTPAASATSGSPAHTTTPSTGAKACGLPDLKASMYQAAVRPDGTGTGAAIVEFTNVSGKACTVQGYPTVAGAGNGSPEKNRPLKVTTTGGASTVKVAAGGKAWTKLTFVQVQGEADGYCKSGATPASYPTLVVGVPGAGAHQVALTDGVIAECDDKVTVTALSAAKPS</sequence>
<feature type="domain" description="DUF4232" evidence="3">
    <location>
        <begin position="89"/>
        <end position="226"/>
    </location>
</feature>
<keyword evidence="5" id="KW-1185">Reference proteome</keyword>
<dbReference type="EMBL" id="JARAKF010000001">
    <property type="protein sequence ID" value="MDU8997597.1"/>
    <property type="molecule type" value="Genomic_DNA"/>
</dbReference>
<dbReference type="RefSeq" id="WP_240361264.1">
    <property type="nucleotide sequence ID" value="NZ_JAPEMK010000001.1"/>
</dbReference>
<name>A0ABU3UUK0_9ACTN</name>
<feature type="signal peptide" evidence="2">
    <location>
        <begin position="1"/>
        <end position="18"/>
    </location>
</feature>
<evidence type="ECO:0000256" key="2">
    <source>
        <dbReference type="SAM" id="SignalP"/>
    </source>
</evidence>
<evidence type="ECO:0000313" key="5">
    <source>
        <dbReference type="Proteomes" id="UP001257627"/>
    </source>
</evidence>
<dbReference type="Proteomes" id="UP001257627">
    <property type="component" value="Unassembled WGS sequence"/>
</dbReference>
<feature type="chain" id="PRO_5045567864" evidence="2">
    <location>
        <begin position="19"/>
        <end position="232"/>
    </location>
</feature>
<accession>A0ABU3UUK0</accession>
<feature type="region of interest" description="Disordered" evidence="1">
    <location>
        <begin position="30"/>
        <end position="86"/>
    </location>
</feature>
<evidence type="ECO:0000259" key="3">
    <source>
        <dbReference type="Pfam" id="PF14016"/>
    </source>
</evidence>
<evidence type="ECO:0000256" key="1">
    <source>
        <dbReference type="SAM" id="MobiDB-lite"/>
    </source>
</evidence>
<gene>
    <name evidence="4" type="ORF">PU648_35705</name>
</gene>
<proteinExistence type="predicted"/>
<dbReference type="InterPro" id="IPR025326">
    <property type="entry name" value="DUF4232"/>
</dbReference>
<reference evidence="4 5" key="1">
    <citation type="submission" date="2023-02" db="EMBL/GenBank/DDBJ databases">
        <authorList>
            <person name="Maleckis M."/>
        </authorList>
    </citation>
    <scope>NUCLEOTIDE SEQUENCE [LARGE SCALE GENOMIC DNA]</scope>
    <source>
        <strain evidence="4 5">P8-A2</strain>
    </source>
</reference>